<dbReference type="Proteomes" id="UP000054526">
    <property type="component" value="Unassembled WGS sequence"/>
</dbReference>
<dbReference type="InterPro" id="IPR013249">
    <property type="entry name" value="RNA_pol_sigma70_r4_t2"/>
</dbReference>
<dbReference type="InterPro" id="IPR039425">
    <property type="entry name" value="RNA_pol_sigma-70-like"/>
</dbReference>
<dbReference type="EMBL" id="JXAL01000003">
    <property type="protein sequence ID" value="KIL37019.1"/>
    <property type="molecule type" value="Genomic_DNA"/>
</dbReference>
<dbReference type="Pfam" id="PF08281">
    <property type="entry name" value="Sigma70_r4_2"/>
    <property type="match status" value="1"/>
</dbReference>
<dbReference type="PANTHER" id="PTHR43133:SF46">
    <property type="entry name" value="RNA POLYMERASE SIGMA-70 FACTOR ECF SUBFAMILY"/>
    <property type="match status" value="1"/>
</dbReference>
<evidence type="ECO:0000313" key="8">
    <source>
        <dbReference type="Proteomes" id="UP000054526"/>
    </source>
</evidence>
<feature type="domain" description="RNA polymerase sigma-70 region 2" evidence="5">
    <location>
        <begin position="26"/>
        <end position="87"/>
    </location>
</feature>
<dbReference type="Gene3D" id="1.10.1740.10">
    <property type="match status" value="1"/>
</dbReference>
<evidence type="ECO:0000256" key="1">
    <source>
        <dbReference type="ARBA" id="ARBA00010641"/>
    </source>
</evidence>
<dbReference type="SUPFAM" id="SSF88659">
    <property type="entry name" value="Sigma3 and sigma4 domains of RNA polymerase sigma factors"/>
    <property type="match status" value="1"/>
</dbReference>
<evidence type="ECO:0000256" key="3">
    <source>
        <dbReference type="ARBA" id="ARBA00023082"/>
    </source>
</evidence>
<dbReference type="InterPro" id="IPR013324">
    <property type="entry name" value="RNA_pol_sigma_r3/r4-like"/>
</dbReference>
<dbReference type="NCBIfam" id="TIGR02937">
    <property type="entry name" value="sigma70-ECF"/>
    <property type="match status" value="1"/>
</dbReference>
<dbReference type="SUPFAM" id="SSF88946">
    <property type="entry name" value="Sigma2 domain of RNA polymerase sigma factors"/>
    <property type="match status" value="1"/>
</dbReference>
<keyword evidence="3" id="KW-0731">Sigma factor</keyword>
<keyword evidence="4" id="KW-0804">Transcription</keyword>
<evidence type="ECO:0000256" key="2">
    <source>
        <dbReference type="ARBA" id="ARBA00023015"/>
    </source>
</evidence>
<proteinExistence type="inferred from homology"/>
<evidence type="ECO:0000259" key="6">
    <source>
        <dbReference type="Pfam" id="PF08281"/>
    </source>
</evidence>
<comment type="similarity">
    <text evidence="1">Belongs to the sigma-70 factor family. ECF subfamily.</text>
</comment>
<reference evidence="7 8" key="1">
    <citation type="submission" date="2014-12" db="EMBL/GenBank/DDBJ databases">
        <title>Draft genome sequence of Cohnella kolymensis strain B-2846.</title>
        <authorList>
            <person name="Karlyshev A.V."/>
            <person name="Kudryashova E.B."/>
        </authorList>
    </citation>
    <scope>NUCLEOTIDE SEQUENCE [LARGE SCALE GENOMIC DNA]</scope>
    <source>
        <strain evidence="7 8">VKM B-2846</strain>
    </source>
</reference>
<dbReference type="InterPro" id="IPR007627">
    <property type="entry name" value="RNA_pol_sigma70_r2"/>
</dbReference>
<dbReference type="PANTHER" id="PTHR43133">
    <property type="entry name" value="RNA POLYMERASE ECF-TYPE SIGMA FACTO"/>
    <property type="match status" value="1"/>
</dbReference>
<dbReference type="InterPro" id="IPR036388">
    <property type="entry name" value="WH-like_DNA-bd_sf"/>
</dbReference>
<gene>
    <name evidence="7" type="ORF">SD71_04910</name>
</gene>
<dbReference type="Gene3D" id="1.10.10.10">
    <property type="entry name" value="Winged helix-like DNA-binding domain superfamily/Winged helix DNA-binding domain"/>
    <property type="match status" value="1"/>
</dbReference>
<evidence type="ECO:0000259" key="5">
    <source>
        <dbReference type="Pfam" id="PF04542"/>
    </source>
</evidence>
<sequence length="178" mass="20521">MHTVEFDYLKALTGEYSKNQILTDIMRAYGKDVWNYAYSLSGKREMADDILQDVFFKALRKLDTFRGEASMKTWLLKITRNTALNYKTTWFIRKVIPIDKWFEDGNNGNHPSAETTAVQSIQLNDAWIQVMKLPVKYREVLILYAYHGMTQKEIAETIGVPEGTVKSRCITPGHTSQS</sequence>
<keyword evidence="8" id="KW-1185">Reference proteome</keyword>
<dbReference type="InterPro" id="IPR013325">
    <property type="entry name" value="RNA_pol_sigma_r2"/>
</dbReference>
<name>A0ABR5A7I1_9BACL</name>
<dbReference type="Pfam" id="PF04542">
    <property type="entry name" value="Sigma70_r2"/>
    <property type="match status" value="1"/>
</dbReference>
<evidence type="ECO:0000313" key="7">
    <source>
        <dbReference type="EMBL" id="KIL37019.1"/>
    </source>
</evidence>
<dbReference type="CDD" id="cd06171">
    <property type="entry name" value="Sigma70_r4"/>
    <property type="match status" value="1"/>
</dbReference>
<feature type="domain" description="RNA polymerase sigma factor 70 region 4 type 2" evidence="6">
    <location>
        <begin position="131"/>
        <end position="168"/>
    </location>
</feature>
<protein>
    <submittedName>
        <fullName evidence="7">Uncharacterized protein</fullName>
    </submittedName>
</protein>
<evidence type="ECO:0000256" key="4">
    <source>
        <dbReference type="ARBA" id="ARBA00023163"/>
    </source>
</evidence>
<comment type="caution">
    <text evidence="7">The sequence shown here is derived from an EMBL/GenBank/DDBJ whole genome shotgun (WGS) entry which is preliminary data.</text>
</comment>
<organism evidence="7 8">
    <name type="scientific">Cohnella kolymensis</name>
    <dbReference type="NCBI Taxonomy" id="1590652"/>
    <lineage>
        <taxon>Bacteria</taxon>
        <taxon>Bacillati</taxon>
        <taxon>Bacillota</taxon>
        <taxon>Bacilli</taxon>
        <taxon>Bacillales</taxon>
        <taxon>Paenibacillaceae</taxon>
        <taxon>Cohnella</taxon>
    </lineage>
</organism>
<keyword evidence="2" id="KW-0805">Transcription regulation</keyword>
<accession>A0ABR5A7I1</accession>
<dbReference type="InterPro" id="IPR014284">
    <property type="entry name" value="RNA_pol_sigma-70_dom"/>
</dbReference>